<dbReference type="GO" id="GO:0009247">
    <property type="term" value="P:glycolipid biosynthetic process"/>
    <property type="evidence" value="ECO:0007669"/>
    <property type="project" value="InterPro"/>
</dbReference>
<evidence type="ECO:0000256" key="1">
    <source>
        <dbReference type="ARBA" id="ARBA00006962"/>
    </source>
</evidence>
<dbReference type="Gene3D" id="3.40.50.2000">
    <property type="entry name" value="Glycogen Phosphorylase B"/>
    <property type="match status" value="1"/>
</dbReference>
<evidence type="ECO:0000313" key="6">
    <source>
        <dbReference type="Proteomes" id="UP000290218"/>
    </source>
</evidence>
<evidence type="ECO:0000256" key="2">
    <source>
        <dbReference type="ARBA" id="ARBA00022676"/>
    </source>
</evidence>
<organism evidence="5 6">
    <name type="scientific">Oleiharenicola lentus</name>
    <dbReference type="NCBI Taxonomy" id="2508720"/>
    <lineage>
        <taxon>Bacteria</taxon>
        <taxon>Pseudomonadati</taxon>
        <taxon>Verrucomicrobiota</taxon>
        <taxon>Opitutia</taxon>
        <taxon>Opitutales</taxon>
        <taxon>Opitutaceae</taxon>
        <taxon>Oleiharenicola</taxon>
    </lineage>
</organism>
<evidence type="ECO:0000313" key="5">
    <source>
        <dbReference type="EMBL" id="RXK55546.1"/>
    </source>
</evidence>
<accession>A0A4Q1C9I8</accession>
<dbReference type="InterPro" id="IPR050519">
    <property type="entry name" value="Glycosyltransf_28_UgtP"/>
</dbReference>
<name>A0A4Q1C9I8_9BACT</name>
<comment type="similarity">
    <text evidence="1">Belongs to the glycosyltransferase 28 family.</text>
</comment>
<dbReference type="GO" id="GO:0016758">
    <property type="term" value="F:hexosyltransferase activity"/>
    <property type="evidence" value="ECO:0007669"/>
    <property type="project" value="InterPro"/>
</dbReference>
<dbReference type="Pfam" id="PF06925">
    <property type="entry name" value="MGDG_synth"/>
    <property type="match status" value="1"/>
</dbReference>
<comment type="caution">
    <text evidence="5">The sequence shown here is derived from an EMBL/GenBank/DDBJ whole genome shotgun (WGS) entry which is preliminary data.</text>
</comment>
<evidence type="ECO:0000259" key="4">
    <source>
        <dbReference type="Pfam" id="PF06925"/>
    </source>
</evidence>
<proteinExistence type="inferred from homology"/>
<dbReference type="AlphaFoldDB" id="A0A4Q1C9I8"/>
<feature type="domain" description="Diacylglycerol glucosyltransferase N-terminal" evidence="4">
    <location>
        <begin position="15"/>
        <end position="179"/>
    </location>
</feature>
<dbReference type="PANTHER" id="PTHR43025">
    <property type="entry name" value="MONOGALACTOSYLDIACYLGLYCEROL SYNTHASE"/>
    <property type="match status" value="1"/>
</dbReference>
<dbReference type="GO" id="GO:0016020">
    <property type="term" value="C:membrane"/>
    <property type="evidence" value="ECO:0007669"/>
    <property type="project" value="GOC"/>
</dbReference>
<dbReference type="Proteomes" id="UP000290218">
    <property type="component" value="Unassembled WGS sequence"/>
</dbReference>
<evidence type="ECO:0000256" key="3">
    <source>
        <dbReference type="ARBA" id="ARBA00022679"/>
    </source>
</evidence>
<reference evidence="5 6" key="1">
    <citation type="submission" date="2019-01" db="EMBL/GenBank/DDBJ databases">
        <title>Lacunisphaera sp. strain TWA-58.</title>
        <authorList>
            <person name="Chen W.-M."/>
        </authorList>
    </citation>
    <scope>NUCLEOTIDE SEQUENCE [LARGE SCALE GENOMIC DNA]</scope>
    <source>
        <strain evidence="5 6">TWA-58</strain>
    </source>
</reference>
<dbReference type="SUPFAM" id="SSF53756">
    <property type="entry name" value="UDP-Glycosyltransferase/glycogen phosphorylase"/>
    <property type="match status" value="1"/>
</dbReference>
<gene>
    <name evidence="5" type="ORF">ESB00_06545</name>
</gene>
<dbReference type="PANTHER" id="PTHR43025:SF3">
    <property type="entry name" value="MONOGALACTOSYLDIACYLGLYCEROL SYNTHASE 1, CHLOROPLASTIC"/>
    <property type="match status" value="1"/>
</dbReference>
<protein>
    <submittedName>
        <fullName evidence="5">Galactosyldiacylglycerol synthase</fullName>
    </submittedName>
</protein>
<sequence length="375" mass="41653">MKRVLILTAGYGEGHNSAARALQAAFNEYPDVSAELVDLFALRAPRLNEVSRRGYLKLINTAPGIWSSLYRWLDRSPRAPALFRTLASHRRLLAEFIRTRQPTAIVSTYPVYAWLLNRLRADGLEFCPHHTVITDAITINSLWYRAPAAGWFVTDADSAAFLRERGVPADKVHVSGFPVALPFADRPPHLLPPMAPRRILFMINTARGPARAIVRELLKQPYWSLTITAGRDEAFRRELQALAAKGPAKAEVLGWTNRIPDLLMTHHAVISKAGGATTQESINALCPMLISQIVPGQEEGNYELLRRHEAGALATTPKEIVATLQRAFADNGAVWQRWHDNLQRLARPNAARAIATRVLQNTASPIRTSSPPVEV</sequence>
<keyword evidence="2" id="KW-0328">Glycosyltransferase</keyword>
<keyword evidence="3" id="KW-0808">Transferase</keyword>
<dbReference type="OrthoDB" id="9815663at2"/>
<dbReference type="RefSeq" id="WP_129046911.1">
    <property type="nucleotide sequence ID" value="NZ_SDHX01000001.1"/>
</dbReference>
<dbReference type="EMBL" id="SDHX01000001">
    <property type="protein sequence ID" value="RXK55546.1"/>
    <property type="molecule type" value="Genomic_DNA"/>
</dbReference>
<dbReference type="InterPro" id="IPR009695">
    <property type="entry name" value="Diacylglyc_glucosyltr_N"/>
</dbReference>
<keyword evidence="6" id="KW-1185">Reference proteome</keyword>